<dbReference type="InterPro" id="IPR001787">
    <property type="entry name" value="Ribosomal_bL21"/>
</dbReference>
<dbReference type="AlphaFoldDB" id="A0A3B0TXQ8"/>
<dbReference type="GO" id="GO:0005737">
    <property type="term" value="C:cytoplasm"/>
    <property type="evidence" value="ECO:0007669"/>
    <property type="project" value="UniProtKB-ARBA"/>
</dbReference>
<dbReference type="NCBIfam" id="NF008916">
    <property type="entry name" value="PRK12278.1-4"/>
    <property type="match status" value="1"/>
</dbReference>
<dbReference type="PROSITE" id="PS01169">
    <property type="entry name" value="RIBOSOMAL_L21"/>
    <property type="match status" value="1"/>
</dbReference>
<keyword evidence="2" id="KW-0699">rRNA-binding</keyword>
<name>A0A3B0TXQ8_9ZZZZ</name>
<dbReference type="GO" id="GO:0006412">
    <property type="term" value="P:translation"/>
    <property type="evidence" value="ECO:0007669"/>
    <property type="project" value="InterPro"/>
</dbReference>
<dbReference type="EMBL" id="UOEQ01000461">
    <property type="protein sequence ID" value="VAW23335.1"/>
    <property type="molecule type" value="Genomic_DNA"/>
</dbReference>
<dbReference type="Pfam" id="PF00829">
    <property type="entry name" value="Ribosomal_L21p"/>
    <property type="match status" value="1"/>
</dbReference>
<dbReference type="GO" id="GO:1990904">
    <property type="term" value="C:ribonucleoprotein complex"/>
    <property type="evidence" value="ECO:0007669"/>
    <property type="project" value="UniProtKB-KW"/>
</dbReference>
<evidence type="ECO:0000256" key="4">
    <source>
        <dbReference type="ARBA" id="ARBA00022980"/>
    </source>
</evidence>
<dbReference type="SUPFAM" id="SSF141091">
    <property type="entry name" value="L21p-like"/>
    <property type="match status" value="1"/>
</dbReference>
<dbReference type="GO" id="GO:0003735">
    <property type="term" value="F:structural constituent of ribosome"/>
    <property type="evidence" value="ECO:0007669"/>
    <property type="project" value="InterPro"/>
</dbReference>
<keyword evidence="3" id="KW-0694">RNA-binding</keyword>
<dbReference type="NCBIfam" id="TIGR00061">
    <property type="entry name" value="L21"/>
    <property type="match status" value="1"/>
</dbReference>
<gene>
    <name evidence="7" type="ORF">MNBD_ALPHA11-2320</name>
</gene>
<evidence type="ECO:0000313" key="7">
    <source>
        <dbReference type="EMBL" id="VAW23335.1"/>
    </source>
</evidence>
<proteinExistence type="inferred from homology"/>
<feature type="compositionally biased region" description="Low complexity" evidence="6">
    <location>
        <begin position="124"/>
        <end position="135"/>
    </location>
</feature>
<keyword evidence="5" id="KW-0687">Ribonucleoprotein</keyword>
<keyword evidence="4 7" id="KW-0689">Ribosomal protein</keyword>
<evidence type="ECO:0000256" key="2">
    <source>
        <dbReference type="ARBA" id="ARBA00022730"/>
    </source>
</evidence>
<dbReference type="Gene3D" id="1.10.150.20">
    <property type="entry name" value="5' to 3' exonuclease, C-terminal subdomain"/>
    <property type="match status" value="1"/>
</dbReference>
<dbReference type="PANTHER" id="PTHR21349">
    <property type="entry name" value="50S RIBOSOMAL PROTEIN L21"/>
    <property type="match status" value="1"/>
</dbReference>
<dbReference type="PANTHER" id="PTHR21349:SF0">
    <property type="entry name" value="LARGE RIBOSOMAL SUBUNIT PROTEIN BL21M"/>
    <property type="match status" value="1"/>
</dbReference>
<reference evidence="7" key="1">
    <citation type="submission" date="2018-06" db="EMBL/GenBank/DDBJ databases">
        <authorList>
            <person name="Zhirakovskaya E."/>
        </authorList>
    </citation>
    <scope>NUCLEOTIDE SEQUENCE</scope>
</reference>
<dbReference type="InterPro" id="IPR018258">
    <property type="entry name" value="Ribosomal_bL21_CS"/>
</dbReference>
<dbReference type="InterPro" id="IPR028909">
    <property type="entry name" value="bL21-like"/>
</dbReference>
<accession>A0A3B0TXQ8</accession>
<evidence type="ECO:0000256" key="5">
    <source>
        <dbReference type="ARBA" id="ARBA00023274"/>
    </source>
</evidence>
<feature type="region of interest" description="Disordered" evidence="6">
    <location>
        <begin position="112"/>
        <end position="136"/>
    </location>
</feature>
<evidence type="ECO:0000256" key="3">
    <source>
        <dbReference type="ARBA" id="ARBA00022884"/>
    </source>
</evidence>
<dbReference type="InterPro" id="IPR036164">
    <property type="entry name" value="bL21-like_sf"/>
</dbReference>
<evidence type="ECO:0000256" key="6">
    <source>
        <dbReference type="SAM" id="MobiDB-lite"/>
    </source>
</evidence>
<protein>
    <submittedName>
        <fullName evidence="7">LSU ribosomal protein L21p</fullName>
    </submittedName>
</protein>
<dbReference type="HAMAP" id="MF_01363">
    <property type="entry name" value="Ribosomal_bL21"/>
    <property type="match status" value="1"/>
</dbReference>
<sequence>MFAIIKTGGKQYKVAADDILQIEKLDAQAGETITFDQVLMLGTGSDVTIGSPLVEGATVVAELVEQFRNKKIIVFKKKRRKKYRRTQGHRQNLSLVKITDILAAGQKPAKKAAAKKPAAEKAAKAPTAKKAPAAPKTEKTDFVDDLKLISGVGPALEKKLHALDVKSLKDVAKLTKADVTRIDEALSFKGRIDRDNWIQQAKDLVAGK</sequence>
<dbReference type="GO" id="GO:0019843">
    <property type="term" value="F:rRNA binding"/>
    <property type="evidence" value="ECO:0007669"/>
    <property type="project" value="UniProtKB-KW"/>
</dbReference>
<comment type="similarity">
    <text evidence="1">Belongs to the bacterial ribosomal protein bL21 family.</text>
</comment>
<dbReference type="GO" id="GO:0005840">
    <property type="term" value="C:ribosome"/>
    <property type="evidence" value="ECO:0007669"/>
    <property type="project" value="UniProtKB-KW"/>
</dbReference>
<evidence type="ECO:0000256" key="1">
    <source>
        <dbReference type="ARBA" id="ARBA00008563"/>
    </source>
</evidence>
<organism evidence="7">
    <name type="scientific">hydrothermal vent metagenome</name>
    <dbReference type="NCBI Taxonomy" id="652676"/>
    <lineage>
        <taxon>unclassified sequences</taxon>
        <taxon>metagenomes</taxon>
        <taxon>ecological metagenomes</taxon>
    </lineage>
</organism>